<dbReference type="AlphaFoldDB" id="A0A225V0D8"/>
<accession>A0A225V0D8</accession>
<sequence>LRKIPFFCSTCADMKKRGMFYSNTKGSRDEKPIRTIHMDTTGPMKTKGVYGSSGRIKYFLSIIDDTRRSDGQCPPRQEISL</sequence>
<dbReference type="Proteomes" id="UP000198211">
    <property type="component" value="Unassembled WGS sequence"/>
</dbReference>
<gene>
    <name evidence="1" type="ORF">PHMEG_00029733</name>
</gene>
<dbReference type="OrthoDB" id="6772736at2759"/>
<evidence type="ECO:0000313" key="2">
    <source>
        <dbReference type="Proteomes" id="UP000198211"/>
    </source>
</evidence>
<comment type="caution">
    <text evidence="1">The sequence shown here is derived from an EMBL/GenBank/DDBJ whole genome shotgun (WGS) entry which is preliminary data.</text>
</comment>
<feature type="non-terminal residue" evidence="1">
    <location>
        <position position="1"/>
    </location>
</feature>
<organism evidence="1 2">
    <name type="scientific">Phytophthora megakarya</name>
    <dbReference type="NCBI Taxonomy" id="4795"/>
    <lineage>
        <taxon>Eukaryota</taxon>
        <taxon>Sar</taxon>
        <taxon>Stramenopiles</taxon>
        <taxon>Oomycota</taxon>
        <taxon>Peronosporomycetes</taxon>
        <taxon>Peronosporales</taxon>
        <taxon>Peronosporaceae</taxon>
        <taxon>Phytophthora</taxon>
    </lineage>
</organism>
<name>A0A225V0D8_9STRA</name>
<evidence type="ECO:0000313" key="1">
    <source>
        <dbReference type="EMBL" id="OWY99285.1"/>
    </source>
</evidence>
<keyword evidence="2" id="KW-1185">Reference proteome</keyword>
<dbReference type="EMBL" id="NBNE01008626">
    <property type="protein sequence ID" value="OWY99285.1"/>
    <property type="molecule type" value="Genomic_DNA"/>
</dbReference>
<protein>
    <submittedName>
        <fullName evidence="1">Uncharacterized protein</fullName>
    </submittedName>
</protein>
<reference evidence="2" key="1">
    <citation type="submission" date="2017-03" db="EMBL/GenBank/DDBJ databases">
        <title>Phytopthora megakarya and P. palmivora, two closely related causual agents of cacao black pod achieved similar genome size and gene model numbers by different mechanisms.</title>
        <authorList>
            <person name="Ali S."/>
            <person name="Shao J."/>
            <person name="Larry D.J."/>
            <person name="Kronmiller B."/>
            <person name="Shen D."/>
            <person name="Strem M.D."/>
            <person name="Melnick R.L."/>
            <person name="Guiltinan M.J."/>
            <person name="Tyler B.M."/>
            <person name="Meinhardt L.W."/>
            <person name="Bailey B.A."/>
        </authorList>
    </citation>
    <scope>NUCLEOTIDE SEQUENCE [LARGE SCALE GENOMIC DNA]</scope>
    <source>
        <strain evidence="2">zdho120</strain>
    </source>
</reference>
<proteinExistence type="predicted"/>